<keyword evidence="2" id="KW-1185">Reference proteome</keyword>
<comment type="caution">
    <text evidence="1">The sequence shown here is derived from an EMBL/GenBank/DDBJ whole genome shotgun (WGS) entry which is preliminary data.</text>
</comment>
<evidence type="ECO:0000313" key="1">
    <source>
        <dbReference type="EMBL" id="GGL79190.1"/>
    </source>
</evidence>
<reference evidence="1" key="2">
    <citation type="submission" date="2020-09" db="EMBL/GenBank/DDBJ databases">
        <authorList>
            <person name="Sun Q."/>
            <person name="Zhou Y."/>
        </authorList>
    </citation>
    <scope>NUCLEOTIDE SEQUENCE</scope>
    <source>
        <strain evidence="1">CGMCC 4.7306</strain>
    </source>
</reference>
<sequence length="69" mass="7015">MPVAYPAGHLAQVMASVQSRRIESADPLVAVFRAARNSSLAVREARTGRASNLVGVASLAVVAAIQGAG</sequence>
<dbReference type="EMBL" id="BMMZ01000014">
    <property type="protein sequence ID" value="GGL79190.1"/>
    <property type="molecule type" value="Genomic_DNA"/>
</dbReference>
<gene>
    <name evidence="1" type="ORF">GCM10011575_41970</name>
</gene>
<name>A0A917SHL9_9ACTN</name>
<reference evidence="1" key="1">
    <citation type="journal article" date="2014" name="Int. J. Syst. Evol. Microbiol.">
        <title>Complete genome sequence of Corynebacterium casei LMG S-19264T (=DSM 44701T), isolated from a smear-ripened cheese.</title>
        <authorList>
            <consortium name="US DOE Joint Genome Institute (JGI-PGF)"/>
            <person name="Walter F."/>
            <person name="Albersmeier A."/>
            <person name="Kalinowski J."/>
            <person name="Ruckert C."/>
        </authorList>
    </citation>
    <scope>NUCLEOTIDE SEQUENCE</scope>
    <source>
        <strain evidence="1">CGMCC 4.7306</strain>
    </source>
</reference>
<dbReference type="Proteomes" id="UP000613840">
    <property type="component" value="Unassembled WGS sequence"/>
</dbReference>
<organism evidence="1 2">
    <name type="scientific">Microlunatus endophyticus</name>
    <dbReference type="NCBI Taxonomy" id="1716077"/>
    <lineage>
        <taxon>Bacteria</taxon>
        <taxon>Bacillati</taxon>
        <taxon>Actinomycetota</taxon>
        <taxon>Actinomycetes</taxon>
        <taxon>Propionibacteriales</taxon>
        <taxon>Propionibacteriaceae</taxon>
        <taxon>Microlunatus</taxon>
    </lineage>
</organism>
<protein>
    <submittedName>
        <fullName evidence="1">Uncharacterized protein</fullName>
    </submittedName>
</protein>
<dbReference type="AlphaFoldDB" id="A0A917SHL9"/>
<evidence type="ECO:0000313" key="2">
    <source>
        <dbReference type="Proteomes" id="UP000613840"/>
    </source>
</evidence>
<accession>A0A917SHL9</accession>
<proteinExistence type="predicted"/>